<protein>
    <submittedName>
        <fullName evidence="1">Uncharacterized protein</fullName>
    </submittedName>
</protein>
<evidence type="ECO:0000313" key="1">
    <source>
        <dbReference type="EMBL" id="QIF92679.1"/>
    </source>
</evidence>
<dbReference type="Proteomes" id="UP000503287">
    <property type="component" value="Chromosome"/>
</dbReference>
<dbReference type="AlphaFoldDB" id="A0A6G6SI03"/>
<keyword evidence="2" id="KW-1185">Reference proteome</keyword>
<evidence type="ECO:0000313" key="2">
    <source>
        <dbReference type="Proteomes" id="UP000503287"/>
    </source>
</evidence>
<name>A0A6G6SI03_PROVU</name>
<gene>
    <name evidence="1" type="ORF">GTH24_01715</name>
</gene>
<dbReference type="EMBL" id="CP047344">
    <property type="protein sequence ID" value="QIF92679.1"/>
    <property type="molecule type" value="Genomic_DNA"/>
</dbReference>
<dbReference type="RefSeq" id="WP_072069537.1">
    <property type="nucleotide sequence ID" value="NZ_CP047344.1"/>
</dbReference>
<organism evidence="1 2">
    <name type="scientific">Proteus vulgaris</name>
    <dbReference type="NCBI Taxonomy" id="585"/>
    <lineage>
        <taxon>Bacteria</taxon>
        <taxon>Pseudomonadati</taxon>
        <taxon>Pseudomonadota</taxon>
        <taxon>Gammaproteobacteria</taxon>
        <taxon>Enterobacterales</taxon>
        <taxon>Morganellaceae</taxon>
        <taxon>Proteus</taxon>
    </lineage>
</organism>
<proteinExistence type="predicted"/>
<sequence length="393" mass="45309">MPIYNASTKIKSNVSSDSLLYDLSIYRVNGKKEKYYLLPPVTKQSLQSNYETQYHKTVNTDDPLTTIYMVELMLYRKHFLNTYPVLDKPFIRMYTLEEIISGKACSENKRENACYFESTGEPKPINEGDNTITLSITIPERPFIAKEYPIGHPKDPFEKKRIENEIDDRFYYFSYPYQDRASVCGPAAFFYCLQMDRPDVYAQAARELWQYGTTTIGELTITPSEKCKHPSGIFFTNTGEPRILGIDWMTLVGLRDSENTIFSFDSLDSPMAGITMWNTLTEWFEKAGYELVFKNAGITQAGIEGIRELNKYIKKGYKVVTLINDGLLEGSTTITTIPTHWIVWNSAVTQDDNGYVKLELFSWGQSANWLKKEKDIQFFINRFFGGMVFNPLK</sequence>
<accession>A0A6G6SI03</accession>
<reference evidence="1 2" key="1">
    <citation type="submission" date="2020-01" db="EMBL/GenBank/DDBJ databases">
        <title>The genomic epidemiology of tigecycline resistance gene tet(X) variants in a swine farm in China.</title>
        <authorList>
            <person name="Peng K."/>
            <person name="Li R."/>
        </authorList>
    </citation>
    <scope>NUCLEOTIDE SEQUENCE [LARGE SCALE GENOMIC DNA]</scope>
    <source>
        <strain evidence="1 2">ZN3</strain>
    </source>
</reference>